<dbReference type="RefSeq" id="WP_169297532.1">
    <property type="nucleotide sequence ID" value="NZ_JABBNI010000015.1"/>
</dbReference>
<dbReference type="Proteomes" id="UP000537131">
    <property type="component" value="Unassembled WGS sequence"/>
</dbReference>
<evidence type="ECO:0000313" key="4">
    <source>
        <dbReference type="EMBL" id="NMM62931.1"/>
    </source>
</evidence>
<keyword evidence="2" id="KW-0472">Membrane</keyword>
<dbReference type="PANTHER" id="PTHR10587">
    <property type="entry name" value="GLYCOSYL TRANSFERASE-RELATED"/>
    <property type="match status" value="1"/>
</dbReference>
<organism evidence="4 5">
    <name type="scientific">Clostridium muellerianum</name>
    <dbReference type="NCBI Taxonomy" id="2716538"/>
    <lineage>
        <taxon>Bacteria</taxon>
        <taxon>Bacillati</taxon>
        <taxon>Bacillota</taxon>
        <taxon>Clostridia</taxon>
        <taxon>Eubacteriales</taxon>
        <taxon>Clostridiaceae</taxon>
        <taxon>Clostridium</taxon>
    </lineage>
</organism>
<feature type="region of interest" description="Disordered" evidence="1">
    <location>
        <begin position="52"/>
        <end position="77"/>
    </location>
</feature>
<dbReference type="InterPro" id="IPR011330">
    <property type="entry name" value="Glyco_hydro/deAcase_b/a-brl"/>
</dbReference>
<keyword evidence="2" id="KW-0812">Transmembrane</keyword>
<dbReference type="Pfam" id="PF01522">
    <property type="entry name" value="Polysacc_deac_1"/>
    <property type="match status" value="1"/>
</dbReference>
<feature type="domain" description="NodB homology" evidence="3">
    <location>
        <begin position="92"/>
        <end position="278"/>
    </location>
</feature>
<reference evidence="4 5" key="1">
    <citation type="submission" date="2020-04" db="EMBL/GenBank/DDBJ databases">
        <authorList>
            <person name="Doyle D.A."/>
        </authorList>
    </citation>
    <scope>NUCLEOTIDE SEQUENCE [LARGE SCALE GENOMIC DNA]</scope>
    <source>
        <strain evidence="4 5">P21</strain>
    </source>
</reference>
<dbReference type="EMBL" id="JABBNI010000015">
    <property type="protein sequence ID" value="NMM62931.1"/>
    <property type="molecule type" value="Genomic_DNA"/>
</dbReference>
<dbReference type="AlphaFoldDB" id="A0A7Y0EGF8"/>
<name>A0A7Y0EGF8_9CLOT</name>
<dbReference type="SUPFAM" id="SSF88713">
    <property type="entry name" value="Glycoside hydrolase/deacetylase"/>
    <property type="match status" value="1"/>
</dbReference>
<feature type="compositionally biased region" description="Basic and acidic residues" evidence="1">
    <location>
        <begin position="55"/>
        <end position="74"/>
    </location>
</feature>
<dbReference type="InterPro" id="IPR050248">
    <property type="entry name" value="Polysacc_deacetylase_ArnD"/>
</dbReference>
<evidence type="ECO:0000256" key="2">
    <source>
        <dbReference type="SAM" id="Phobius"/>
    </source>
</evidence>
<dbReference type="PROSITE" id="PS51677">
    <property type="entry name" value="NODB"/>
    <property type="match status" value="1"/>
</dbReference>
<accession>A0A7Y0EGF8</accession>
<dbReference type="PANTHER" id="PTHR10587:SF125">
    <property type="entry name" value="POLYSACCHARIDE DEACETYLASE YHEN-RELATED"/>
    <property type="match status" value="1"/>
</dbReference>
<evidence type="ECO:0000259" key="3">
    <source>
        <dbReference type="PROSITE" id="PS51677"/>
    </source>
</evidence>
<dbReference type="Gene3D" id="3.20.20.370">
    <property type="entry name" value="Glycoside hydrolase/deacetylase"/>
    <property type="match status" value="1"/>
</dbReference>
<keyword evidence="5" id="KW-1185">Reference proteome</keyword>
<dbReference type="GO" id="GO:0016810">
    <property type="term" value="F:hydrolase activity, acting on carbon-nitrogen (but not peptide) bonds"/>
    <property type="evidence" value="ECO:0007669"/>
    <property type="project" value="InterPro"/>
</dbReference>
<protein>
    <submittedName>
        <fullName evidence="4">Polysaccharide deacetylase</fullName>
    </submittedName>
</protein>
<evidence type="ECO:0000256" key="1">
    <source>
        <dbReference type="SAM" id="MobiDB-lite"/>
    </source>
</evidence>
<proteinExistence type="predicted"/>
<dbReference type="CDD" id="cd10944">
    <property type="entry name" value="CE4_SmPgdA_like"/>
    <property type="match status" value="1"/>
</dbReference>
<dbReference type="GO" id="GO:0005975">
    <property type="term" value="P:carbohydrate metabolic process"/>
    <property type="evidence" value="ECO:0007669"/>
    <property type="project" value="InterPro"/>
</dbReference>
<keyword evidence="2" id="KW-1133">Transmembrane helix</keyword>
<feature type="transmembrane region" description="Helical" evidence="2">
    <location>
        <begin position="19"/>
        <end position="36"/>
    </location>
</feature>
<sequence length="281" mass="30987">MKDHEEVTKKSKIIRRNRIIAGVCAVAVLGTAFFAVNKIANKRKSAIVNAANAANEKKESENKTKNQVSKEEKSVPAGAYKPWSAKRTDGKKVAYLTFDDGPSPNTTKILEILNKNNIKATFFLIGQNAERNPELVKKEIAAGNVVGNHTYSHQLNYKEGPQKFVEDLDRGNAAIKSVIGDKYDSKLIRFPGGSFGNRLAPFRDAVTKAGYHYVDWNDETGDAEHSNVPVEALLSNLKKYTNSDTVVILMHDAGAKVTSVQALPQVIDYLKSKGYTFDTLK</sequence>
<comment type="caution">
    <text evidence="4">The sequence shown here is derived from an EMBL/GenBank/DDBJ whole genome shotgun (WGS) entry which is preliminary data.</text>
</comment>
<gene>
    <name evidence="4" type="ORF">HBE96_09490</name>
</gene>
<dbReference type="InterPro" id="IPR002509">
    <property type="entry name" value="NODB_dom"/>
</dbReference>
<reference evidence="4 5" key="2">
    <citation type="submission" date="2020-06" db="EMBL/GenBank/DDBJ databases">
        <title>Complete Genome Sequence of Clostridium muelleri sp. nov. P21T, an Acid-Alcohol Producing Acetogen Isolated from Old Hay.</title>
        <authorList>
            <person name="Duncan K.E."/>
            <person name="Tanner R.S."/>
        </authorList>
    </citation>
    <scope>NUCLEOTIDE SEQUENCE [LARGE SCALE GENOMIC DNA]</scope>
    <source>
        <strain evidence="4 5">P21</strain>
    </source>
</reference>
<evidence type="ECO:0000313" key="5">
    <source>
        <dbReference type="Proteomes" id="UP000537131"/>
    </source>
</evidence>